<reference evidence="1" key="1">
    <citation type="journal article" date="2021" name="Proc. Natl. Acad. Sci. U.S.A.">
        <title>A Catalog of Tens of Thousands of Viruses from Human Metagenomes Reveals Hidden Associations with Chronic Diseases.</title>
        <authorList>
            <person name="Tisza M.J."/>
            <person name="Buck C.B."/>
        </authorList>
    </citation>
    <scope>NUCLEOTIDE SEQUENCE</scope>
    <source>
        <strain evidence="1">Ctcx61</strain>
    </source>
</reference>
<dbReference type="EMBL" id="BK015949">
    <property type="protein sequence ID" value="DAF86574.1"/>
    <property type="molecule type" value="Genomic_DNA"/>
</dbReference>
<accession>A0A8S5TWI9</accession>
<dbReference type="InterPro" id="IPR049254">
    <property type="entry name" value="Phage_tail_terminator"/>
</dbReference>
<organism evidence="1">
    <name type="scientific">Siphoviridae sp. ctcx61</name>
    <dbReference type="NCBI Taxonomy" id="2825575"/>
    <lineage>
        <taxon>Viruses</taxon>
        <taxon>Duplodnaviria</taxon>
        <taxon>Heunggongvirae</taxon>
        <taxon>Uroviricota</taxon>
        <taxon>Caudoviricetes</taxon>
    </lineage>
</organism>
<proteinExistence type="predicted"/>
<name>A0A8S5TWI9_9CAUD</name>
<protein>
    <submittedName>
        <fullName evidence="1">Tail completion protein</fullName>
    </submittedName>
</protein>
<sequence>MITYKDILYSTTKILSDNFNCDVIIQNQEGTFENECFYVTLVPITSKASTLKTNEKQLMISVKYFGSSKLDNYDVADKLESLFARSLKVNNRVLNISNVEPNFLVDEVGEMLDFLIYITYFDFIKLNNETCENMQDINLDMKG</sequence>
<dbReference type="Pfam" id="PF20765">
    <property type="entry name" value="Phage_tail_terminator_8"/>
    <property type="match status" value="1"/>
</dbReference>
<evidence type="ECO:0000313" key="1">
    <source>
        <dbReference type="EMBL" id="DAF86574.1"/>
    </source>
</evidence>